<dbReference type="AlphaFoldDB" id="F6HJN9"/>
<dbReference type="Proteomes" id="UP000009183">
    <property type="component" value="Unassembled WGS sequence, unordered"/>
</dbReference>
<evidence type="ECO:0000313" key="1">
    <source>
        <dbReference type="EMBL" id="CCB52897.1"/>
    </source>
</evidence>
<dbReference type="PaxDb" id="29760-VIT_00s0230g00150.t01"/>
<gene>
    <name evidence="1" type="ORF">VIT_00s0230g00150</name>
</gene>
<accession>F6HJN9</accession>
<keyword evidence="2" id="KW-1185">Reference proteome</keyword>
<dbReference type="HOGENOM" id="CLU_3000354_0_0_1"/>
<feature type="non-terminal residue" evidence="1">
    <location>
        <position position="57"/>
    </location>
</feature>
<name>F6HJN9_VITVI</name>
<sequence>MTEVVLEKLSDPDADLKNAFMTYVTLGYKNVTLSQIIGEITTFVEFPYNLEDHASST</sequence>
<dbReference type="InParanoid" id="F6HJN9"/>
<organism evidence="1 2">
    <name type="scientific">Vitis vinifera</name>
    <name type="common">Grape</name>
    <dbReference type="NCBI Taxonomy" id="29760"/>
    <lineage>
        <taxon>Eukaryota</taxon>
        <taxon>Viridiplantae</taxon>
        <taxon>Streptophyta</taxon>
        <taxon>Embryophyta</taxon>
        <taxon>Tracheophyta</taxon>
        <taxon>Spermatophyta</taxon>
        <taxon>Magnoliopsida</taxon>
        <taxon>eudicotyledons</taxon>
        <taxon>Gunneridae</taxon>
        <taxon>Pentapetalae</taxon>
        <taxon>rosids</taxon>
        <taxon>Vitales</taxon>
        <taxon>Vitaceae</taxon>
        <taxon>Viteae</taxon>
        <taxon>Vitis</taxon>
    </lineage>
</organism>
<reference evidence="2" key="1">
    <citation type="journal article" date="2007" name="Nature">
        <title>The grapevine genome sequence suggests ancestral hexaploidization in major angiosperm phyla.</title>
        <authorList>
            <consortium name="The French-Italian Public Consortium for Grapevine Genome Characterization."/>
            <person name="Jaillon O."/>
            <person name="Aury J.-M."/>
            <person name="Noel B."/>
            <person name="Policriti A."/>
            <person name="Clepet C."/>
            <person name="Casagrande A."/>
            <person name="Choisne N."/>
            <person name="Aubourg S."/>
            <person name="Vitulo N."/>
            <person name="Jubin C."/>
            <person name="Vezzi A."/>
            <person name="Legeai F."/>
            <person name="Hugueney P."/>
            <person name="Dasilva C."/>
            <person name="Horner D."/>
            <person name="Mica E."/>
            <person name="Jublot D."/>
            <person name="Poulain J."/>
            <person name="Bruyere C."/>
            <person name="Billault A."/>
            <person name="Segurens B."/>
            <person name="Gouyvenoux M."/>
            <person name="Ugarte E."/>
            <person name="Cattonaro F."/>
            <person name="Anthouard V."/>
            <person name="Vico V."/>
            <person name="Del Fabbro C."/>
            <person name="Alaux M."/>
            <person name="Di Gaspero G."/>
            <person name="Dumas V."/>
            <person name="Felice N."/>
            <person name="Paillard S."/>
            <person name="Juman I."/>
            <person name="Moroldo M."/>
            <person name="Scalabrin S."/>
            <person name="Canaguier A."/>
            <person name="Le Clainche I."/>
            <person name="Malacrida G."/>
            <person name="Durand E."/>
            <person name="Pesole G."/>
            <person name="Laucou V."/>
            <person name="Chatelet P."/>
            <person name="Merdinoglu D."/>
            <person name="Delledonne M."/>
            <person name="Pezzotti M."/>
            <person name="Lecharny A."/>
            <person name="Scarpelli C."/>
            <person name="Artiguenave F."/>
            <person name="Pe M.E."/>
            <person name="Valle G."/>
            <person name="Morgante M."/>
            <person name="Caboche M."/>
            <person name="Adam-Blondon A.-F."/>
            <person name="Weissenbach J."/>
            <person name="Quetier F."/>
            <person name="Wincker P."/>
        </authorList>
    </citation>
    <scope>NUCLEOTIDE SEQUENCE [LARGE SCALE GENOMIC DNA]</scope>
    <source>
        <strain evidence="2">cv. Pinot noir / PN40024</strain>
    </source>
</reference>
<dbReference type="EMBL" id="FN595786">
    <property type="protein sequence ID" value="CCB52897.1"/>
    <property type="molecule type" value="Genomic_DNA"/>
</dbReference>
<evidence type="ECO:0000313" key="2">
    <source>
        <dbReference type="Proteomes" id="UP000009183"/>
    </source>
</evidence>
<protein>
    <submittedName>
        <fullName evidence="1">Uncharacterized protein</fullName>
    </submittedName>
</protein>
<proteinExistence type="predicted"/>